<dbReference type="OrthoDB" id="5904978at2"/>
<proteinExistence type="predicted"/>
<keyword evidence="1 2" id="KW-0238">DNA-binding</keyword>
<comment type="caution">
    <text evidence="5">The sequence shown here is derived from an EMBL/GenBank/DDBJ whole genome shotgun (WGS) entry which is preliminary data.</text>
</comment>
<gene>
    <name evidence="5" type="ORF">A142_07420</name>
</gene>
<dbReference type="SMART" id="SM00862">
    <property type="entry name" value="Trans_reg_C"/>
    <property type="match status" value="1"/>
</dbReference>
<sequence>MDKQYSCGDLVFDIEKMTITKDRAERALNYNECLLFKAFLDSSNQVLSKETLKQAGWPETIVTDSSLQKSVQKLRLAIAMSESVELRTIAGVGYMLYCDQASLETKPSGARRFNATKLAKILLASVSIVFIVLSCLNFLRVTNTHLMPYLHEDYEVVDIGSHELLKRKDMIISPDLEAVIQRFECDCFYFIGEKAGLYNLSVYDKKRHHSENYFFEIEALPEIKEGLFNDE</sequence>
<dbReference type="InterPro" id="IPR001867">
    <property type="entry name" value="OmpR/PhoB-type_DNA-bd"/>
</dbReference>
<evidence type="ECO:0000259" key="4">
    <source>
        <dbReference type="PROSITE" id="PS51755"/>
    </source>
</evidence>
<feature type="DNA-binding region" description="OmpR/PhoB-type" evidence="2">
    <location>
        <begin position="2"/>
        <end position="98"/>
    </location>
</feature>
<organism evidence="5 6">
    <name type="scientific">Vibrio splendidus 12E03</name>
    <dbReference type="NCBI Taxonomy" id="1191305"/>
    <lineage>
        <taxon>Bacteria</taxon>
        <taxon>Pseudomonadati</taxon>
        <taxon>Pseudomonadota</taxon>
        <taxon>Gammaproteobacteria</taxon>
        <taxon>Vibrionales</taxon>
        <taxon>Vibrionaceae</taxon>
        <taxon>Vibrio</taxon>
    </lineage>
</organism>
<feature type="transmembrane region" description="Helical" evidence="3">
    <location>
        <begin position="121"/>
        <end position="139"/>
    </location>
</feature>
<dbReference type="PROSITE" id="PS51755">
    <property type="entry name" value="OMPR_PHOB"/>
    <property type="match status" value="1"/>
</dbReference>
<evidence type="ECO:0000313" key="5">
    <source>
        <dbReference type="EMBL" id="OEF91262.1"/>
    </source>
</evidence>
<evidence type="ECO:0000313" key="6">
    <source>
        <dbReference type="Proteomes" id="UP000094802"/>
    </source>
</evidence>
<reference evidence="5 6" key="1">
    <citation type="journal article" date="2012" name="Science">
        <title>Ecological populations of bacteria act as socially cohesive units of antibiotic production and resistance.</title>
        <authorList>
            <person name="Cordero O.X."/>
            <person name="Wildschutte H."/>
            <person name="Kirkup B."/>
            <person name="Proehl S."/>
            <person name="Ngo L."/>
            <person name="Hussain F."/>
            <person name="Le Roux F."/>
            <person name="Mincer T."/>
            <person name="Polz M.F."/>
        </authorList>
    </citation>
    <scope>NUCLEOTIDE SEQUENCE [LARGE SCALE GENOMIC DNA]</scope>
    <source>
        <strain evidence="5 6">12E03</strain>
    </source>
</reference>
<keyword evidence="3" id="KW-1133">Transmembrane helix</keyword>
<evidence type="ECO:0000256" key="3">
    <source>
        <dbReference type="SAM" id="Phobius"/>
    </source>
</evidence>
<dbReference type="AlphaFoldDB" id="A0A1E5FM43"/>
<accession>A0A1E5FM43</accession>
<dbReference type="Pfam" id="PF00486">
    <property type="entry name" value="Trans_reg_C"/>
    <property type="match status" value="1"/>
</dbReference>
<dbReference type="GO" id="GO:0006355">
    <property type="term" value="P:regulation of DNA-templated transcription"/>
    <property type="evidence" value="ECO:0007669"/>
    <property type="project" value="InterPro"/>
</dbReference>
<dbReference type="SUPFAM" id="SSF46894">
    <property type="entry name" value="C-terminal effector domain of the bipartite response regulators"/>
    <property type="match status" value="1"/>
</dbReference>
<dbReference type="EMBL" id="AJZD02000234">
    <property type="protein sequence ID" value="OEF91262.1"/>
    <property type="molecule type" value="Genomic_DNA"/>
</dbReference>
<dbReference type="GO" id="GO:0003677">
    <property type="term" value="F:DNA binding"/>
    <property type="evidence" value="ECO:0007669"/>
    <property type="project" value="UniProtKB-UniRule"/>
</dbReference>
<evidence type="ECO:0000256" key="1">
    <source>
        <dbReference type="ARBA" id="ARBA00023125"/>
    </source>
</evidence>
<evidence type="ECO:0000256" key="2">
    <source>
        <dbReference type="PROSITE-ProRule" id="PRU01091"/>
    </source>
</evidence>
<protein>
    <submittedName>
        <fullName evidence="5">Transcriptional regulator</fullName>
    </submittedName>
</protein>
<name>A0A1E5FM43_VIBSP</name>
<dbReference type="InterPro" id="IPR036388">
    <property type="entry name" value="WH-like_DNA-bd_sf"/>
</dbReference>
<dbReference type="GO" id="GO:0000160">
    <property type="term" value="P:phosphorelay signal transduction system"/>
    <property type="evidence" value="ECO:0007669"/>
    <property type="project" value="InterPro"/>
</dbReference>
<dbReference type="Proteomes" id="UP000094802">
    <property type="component" value="Unassembled WGS sequence"/>
</dbReference>
<feature type="domain" description="OmpR/PhoB-type" evidence="4">
    <location>
        <begin position="2"/>
        <end position="98"/>
    </location>
</feature>
<dbReference type="RefSeq" id="WP_019825813.1">
    <property type="nucleotide sequence ID" value="NZ_AJZD02000234.1"/>
</dbReference>
<dbReference type="Gene3D" id="1.10.10.10">
    <property type="entry name" value="Winged helix-like DNA-binding domain superfamily/Winged helix DNA-binding domain"/>
    <property type="match status" value="1"/>
</dbReference>
<dbReference type="InterPro" id="IPR016032">
    <property type="entry name" value="Sig_transdc_resp-reg_C-effctor"/>
</dbReference>
<keyword evidence="3" id="KW-0812">Transmembrane</keyword>
<keyword evidence="3" id="KW-0472">Membrane</keyword>